<feature type="signal peptide" evidence="3">
    <location>
        <begin position="1"/>
        <end position="19"/>
    </location>
</feature>
<name>A0A914PKM8_9BILA</name>
<feature type="region of interest" description="Disordered" evidence="1">
    <location>
        <begin position="382"/>
        <end position="402"/>
    </location>
</feature>
<evidence type="ECO:0000256" key="3">
    <source>
        <dbReference type="SAM" id="SignalP"/>
    </source>
</evidence>
<keyword evidence="2" id="KW-0812">Transmembrane</keyword>
<feature type="transmembrane region" description="Helical" evidence="2">
    <location>
        <begin position="193"/>
        <end position="215"/>
    </location>
</feature>
<feature type="chain" id="PRO_5036895749" evidence="3">
    <location>
        <begin position="20"/>
        <end position="402"/>
    </location>
</feature>
<protein>
    <submittedName>
        <fullName evidence="5">Uncharacterized protein</fullName>
    </submittedName>
</protein>
<keyword evidence="2" id="KW-1133">Transmembrane helix</keyword>
<keyword evidence="2" id="KW-0472">Membrane</keyword>
<sequence>MKLFLSFLLFVAVFQFGTSYLLSKRGTQEQLSSDTAAVQNGSDVMMVKPGPLEVVLNNANELAFEVCSMKCTADYLVCYAPHFSNQNVLEDSCDTNSGFYITTFGDTISFMELISSRHFGVGKSDQFFAPKGENGIVNLNIIIVTSDRSVSGKSAIIKLETATLGQLNQTLLGGNEHASAATTDEPESFFADYWWIILILGIILIGIEVGVCCYLRRKKNAQKPTVCMPARRRKLRESQSPVVSTETQKGKTESGELTLWQRGRTEKREIIAIIEPETRTAPPATTSLGQLDHTLSGKNAATTDEPENFFADYCVYCYLRRKKKSQKPLPVRRRKLQGSKSPVVFQPSTETQQRKTESAVLPNSLYQQSSILSHKSLLYGNKEEAKKAEPESTDLTSMKPTA</sequence>
<accession>A0A914PKM8</accession>
<evidence type="ECO:0000313" key="4">
    <source>
        <dbReference type="Proteomes" id="UP000887578"/>
    </source>
</evidence>
<feature type="region of interest" description="Disordered" evidence="1">
    <location>
        <begin position="327"/>
        <end position="362"/>
    </location>
</feature>
<keyword evidence="3" id="KW-0732">Signal</keyword>
<reference evidence="5" key="1">
    <citation type="submission" date="2022-11" db="UniProtKB">
        <authorList>
            <consortium name="WormBaseParasite"/>
        </authorList>
    </citation>
    <scope>IDENTIFICATION</scope>
</reference>
<organism evidence="4 5">
    <name type="scientific">Panagrolaimus davidi</name>
    <dbReference type="NCBI Taxonomy" id="227884"/>
    <lineage>
        <taxon>Eukaryota</taxon>
        <taxon>Metazoa</taxon>
        <taxon>Ecdysozoa</taxon>
        <taxon>Nematoda</taxon>
        <taxon>Chromadorea</taxon>
        <taxon>Rhabditida</taxon>
        <taxon>Tylenchina</taxon>
        <taxon>Panagrolaimomorpha</taxon>
        <taxon>Panagrolaimoidea</taxon>
        <taxon>Panagrolaimidae</taxon>
        <taxon>Panagrolaimus</taxon>
    </lineage>
</organism>
<proteinExistence type="predicted"/>
<evidence type="ECO:0000256" key="2">
    <source>
        <dbReference type="SAM" id="Phobius"/>
    </source>
</evidence>
<evidence type="ECO:0000256" key="1">
    <source>
        <dbReference type="SAM" id="MobiDB-lite"/>
    </source>
</evidence>
<evidence type="ECO:0000313" key="5">
    <source>
        <dbReference type="WBParaSite" id="PDA_v2.g18974.t1"/>
    </source>
</evidence>
<dbReference type="WBParaSite" id="PDA_v2.g18974.t1">
    <property type="protein sequence ID" value="PDA_v2.g18974.t1"/>
    <property type="gene ID" value="PDA_v2.g18974"/>
</dbReference>
<feature type="compositionally biased region" description="Polar residues" evidence="1">
    <location>
        <begin position="393"/>
        <end position="402"/>
    </location>
</feature>
<dbReference type="AlphaFoldDB" id="A0A914PKM8"/>
<feature type="compositionally biased region" description="Basic residues" evidence="1">
    <location>
        <begin position="327"/>
        <end position="337"/>
    </location>
</feature>
<dbReference type="Proteomes" id="UP000887578">
    <property type="component" value="Unplaced"/>
</dbReference>
<keyword evidence="4" id="KW-1185">Reference proteome</keyword>